<accession>Q670M8</accession>
<organism evidence="1">
    <name type="scientific">Pseudoalteromonas tunicata</name>
    <dbReference type="NCBI Taxonomy" id="314281"/>
    <lineage>
        <taxon>Bacteria</taxon>
        <taxon>Pseudomonadati</taxon>
        <taxon>Pseudomonadota</taxon>
        <taxon>Gammaproteobacteria</taxon>
        <taxon>Alteromonadales</taxon>
        <taxon>Pseudoalteromonadaceae</taxon>
        <taxon>Pseudoalteromonas</taxon>
    </lineage>
</organism>
<gene>
    <name evidence="1" type="primary">mshI1</name>
</gene>
<dbReference type="Gene3D" id="3.30.420.40">
    <property type="match status" value="2"/>
</dbReference>
<dbReference type="AlphaFoldDB" id="Q670M8"/>
<dbReference type="EMBL" id="AY695819">
    <property type="protein sequence ID" value="AAU06134.1"/>
    <property type="molecule type" value="Genomic_DNA"/>
</dbReference>
<name>Q670M8_9GAMM</name>
<reference evidence="1" key="2">
    <citation type="journal article" date="2006" name="Microbiology">
        <title>A mannose-sensitive haemagglutinin (MSHA)-like pilus promotes attachment of Pseudoalteromonas tunicata cells to the surface of the green alga Ulva australis.</title>
        <authorList>
            <person name="Dalisay D.S."/>
            <person name="Webb J.S."/>
            <person name="Scheffel A."/>
            <person name="Svenson C."/>
            <person name="James S."/>
            <person name="Holmstrom C."/>
            <person name="Egan S."/>
            <person name="Kjelleberg S."/>
        </authorList>
    </citation>
    <scope>NUCLEOTIDE SEQUENCE</scope>
</reference>
<dbReference type="InterPro" id="IPR043129">
    <property type="entry name" value="ATPase_NBD"/>
</dbReference>
<dbReference type="SUPFAM" id="SSF53067">
    <property type="entry name" value="Actin-like ATPase domain"/>
    <property type="match status" value="1"/>
</dbReference>
<dbReference type="Gene3D" id="3.30.1490.300">
    <property type="match status" value="1"/>
</dbReference>
<evidence type="ECO:0000313" key="1">
    <source>
        <dbReference type="EMBL" id="AAU06134.1"/>
    </source>
</evidence>
<protein>
    <submittedName>
        <fullName evidence="1">MshI1</fullName>
    </submittedName>
</protein>
<proteinExistence type="predicted"/>
<reference evidence="1" key="1">
    <citation type="submission" date="2004-07" db="EMBL/GenBank/DDBJ databases">
        <authorList>
            <person name="Dalisay-Saludes D."/>
            <person name="James S."/>
            <person name="Kjelleberg S."/>
        </authorList>
    </citation>
    <scope>NUCLEOTIDE SEQUENCE</scope>
</reference>
<sequence>MEKKQKNWLIVEHYSAQTHIRFSVTSAIVTCLKKIAAPSALVSLILPSQSYQLVQIDKPNLSPEEIQQSLPWTVKDLVTINSADIIADYIDHPVKQGNQDKISVFVTNRSFITPIIDAIKKASAKLELLSCEEIMLTTLVGKHSAANLIISQELGQEPSLLIVRDGAVLFARRLRGFSRISSMTLEDLQHGLLDSLSLEIQRSIDFFESQLKQPPLRAILLSLPSPYLVELATELGQHFPVKVEKFTTALAACEGQDPNYHLAIAAAMELIGVDDEN</sequence>